<dbReference type="EMBL" id="BAABKX010000030">
    <property type="protein sequence ID" value="GAA5063931.1"/>
    <property type="molecule type" value="Genomic_DNA"/>
</dbReference>
<reference evidence="1 2" key="1">
    <citation type="journal article" date="2019" name="Int. J. Syst. Evol. Microbiol.">
        <title>The Global Catalogue of Microorganisms (GCM) 10K type strain sequencing project: providing services to taxonomists for standard genome sequencing and annotation.</title>
        <authorList>
            <consortium name="The Broad Institute Genomics Platform"/>
            <consortium name="The Broad Institute Genome Sequencing Center for Infectious Disease"/>
            <person name="Wu L."/>
            <person name="Ma J."/>
        </authorList>
    </citation>
    <scope>NUCLEOTIDE SEQUENCE [LARGE SCALE GENOMIC DNA]</scope>
    <source>
        <strain evidence="1 2">JCM 17504</strain>
    </source>
</reference>
<gene>
    <name evidence="1" type="ORF">GCM10025751_52850</name>
</gene>
<dbReference type="InterPro" id="IPR014845">
    <property type="entry name" value="GYD/TTHA1554"/>
</dbReference>
<dbReference type="RefSeq" id="WP_227778706.1">
    <property type="nucleotide sequence ID" value="NZ_BAABKX010000030.1"/>
</dbReference>
<protein>
    <recommendedName>
        <fullName evidence="3">GYD domain-containing protein</fullName>
    </recommendedName>
</protein>
<name>A0AAV3UQH2_9EURY</name>
<dbReference type="AlphaFoldDB" id="A0AAV3UQH2"/>
<dbReference type="Pfam" id="PF08734">
    <property type="entry name" value="GYD"/>
    <property type="match status" value="1"/>
</dbReference>
<evidence type="ECO:0000313" key="2">
    <source>
        <dbReference type="Proteomes" id="UP001501729"/>
    </source>
</evidence>
<sequence>MAKYVALVDIREHIQNSQELASTWGDIRVELEEFGVALEGSFAILGEYDFMLIFDAPDRDTAFKAGIAVESHGLDMQTMEIIPIDELAQLVED</sequence>
<evidence type="ECO:0000313" key="1">
    <source>
        <dbReference type="EMBL" id="GAA5063931.1"/>
    </source>
</evidence>
<dbReference type="GeneID" id="68617485"/>
<comment type="caution">
    <text evidence="1">The sequence shown here is derived from an EMBL/GenBank/DDBJ whole genome shotgun (WGS) entry which is preliminary data.</text>
</comment>
<accession>A0AAV3UQH2</accession>
<keyword evidence="2" id="KW-1185">Reference proteome</keyword>
<evidence type="ECO:0008006" key="3">
    <source>
        <dbReference type="Google" id="ProtNLM"/>
    </source>
</evidence>
<dbReference type="Proteomes" id="UP001501729">
    <property type="component" value="Unassembled WGS sequence"/>
</dbReference>
<organism evidence="1 2">
    <name type="scientific">Haladaptatus pallidirubidus</name>
    <dbReference type="NCBI Taxonomy" id="1008152"/>
    <lineage>
        <taxon>Archaea</taxon>
        <taxon>Methanobacteriati</taxon>
        <taxon>Methanobacteriota</taxon>
        <taxon>Stenosarchaea group</taxon>
        <taxon>Halobacteria</taxon>
        <taxon>Halobacteriales</taxon>
        <taxon>Haladaptataceae</taxon>
        <taxon>Haladaptatus</taxon>
    </lineage>
</organism>
<proteinExistence type="predicted"/>